<dbReference type="VEuPathDB" id="FungiDB:VP01_1257g3"/>
<dbReference type="EMBL" id="LAVV01002865">
    <property type="protein sequence ID" value="KNZ62541.1"/>
    <property type="molecule type" value="Genomic_DNA"/>
</dbReference>
<comment type="caution">
    <text evidence="2">The sequence shown here is derived from an EMBL/GenBank/DDBJ whole genome shotgun (WGS) entry which is preliminary data.</text>
</comment>
<feature type="transmembrane region" description="Helical" evidence="1">
    <location>
        <begin position="35"/>
        <end position="53"/>
    </location>
</feature>
<accession>A0A0L6VPA4</accession>
<keyword evidence="1" id="KW-1133">Transmembrane helix</keyword>
<dbReference type="AlphaFoldDB" id="A0A0L6VPA4"/>
<proteinExistence type="predicted"/>
<evidence type="ECO:0000313" key="2">
    <source>
        <dbReference type="EMBL" id="KNZ62541.1"/>
    </source>
</evidence>
<reference evidence="2 3" key="1">
    <citation type="submission" date="2015-08" db="EMBL/GenBank/DDBJ databases">
        <title>Next Generation Sequencing and Analysis of the Genome of Puccinia sorghi L Schw, the Causal Agent of Maize Common Rust.</title>
        <authorList>
            <person name="Rochi L."/>
            <person name="Burguener G."/>
            <person name="Darino M."/>
            <person name="Turjanski A."/>
            <person name="Kreff E."/>
            <person name="Dieguez M.J."/>
            <person name="Sacco F."/>
        </authorList>
    </citation>
    <scope>NUCLEOTIDE SEQUENCE [LARGE SCALE GENOMIC DNA]</scope>
    <source>
        <strain evidence="2 3">RO10H11247</strain>
    </source>
</reference>
<dbReference type="STRING" id="27349.A0A0L6VPA4"/>
<sequence>MPINIFPACRPYQKTRLFPNKPFCPQTRIRWQVDFSLILGILISTLIGIWDVYSNQRVVDRLIDHCCLATHCEWGGVGCDNMKFMIVALLGGKTKDEWYDMISKRLQCGEGYHTPRNFPQPTGSRH</sequence>
<gene>
    <name evidence="2" type="ORF">VP01_1257g3</name>
</gene>
<keyword evidence="1" id="KW-0472">Membrane</keyword>
<protein>
    <submittedName>
        <fullName evidence="2">Uncharacterized protein</fullName>
    </submittedName>
</protein>
<dbReference type="Proteomes" id="UP000037035">
    <property type="component" value="Unassembled WGS sequence"/>
</dbReference>
<keyword evidence="3" id="KW-1185">Reference proteome</keyword>
<evidence type="ECO:0000256" key="1">
    <source>
        <dbReference type="SAM" id="Phobius"/>
    </source>
</evidence>
<keyword evidence="1" id="KW-0812">Transmembrane</keyword>
<organism evidence="2 3">
    <name type="scientific">Puccinia sorghi</name>
    <dbReference type="NCBI Taxonomy" id="27349"/>
    <lineage>
        <taxon>Eukaryota</taxon>
        <taxon>Fungi</taxon>
        <taxon>Dikarya</taxon>
        <taxon>Basidiomycota</taxon>
        <taxon>Pucciniomycotina</taxon>
        <taxon>Pucciniomycetes</taxon>
        <taxon>Pucciniales</taxon>
        <taxon>Pucciniaceae</taxon>
        <taxon>Puccinia</taxon>
    </lineage>
</organism>
<dbReference type="OrthoDB" id="10264738at2759"/>
<name>A0A0L6VPA4_9BASI</name>
<evidence type="ECO:0000313" key="3">
    <source>
        <dbReference type="Proteomes" id="UP000037035"/>
    </source>
</evidence>